<sequence length="67" mass="7890">MREPLAESGLSRSNLVVRSFRLIKPDGVPVRYYAGKDMVFFNVRDAARWLMPGWRIKEIKGRRRSPR</sequence>
<reference evidence="1 2" key="1">
    <citation type="submission" date="2023-03" db="EMBL/GenBank/DDBJ databases">
        <title>Novosphingobium cyanobacteriorum sp. nov., isolated from a eutrophic reservoir during the Microcystis bloom period.</title>
        <authorList>
            <person name="Kang M."/>
            <person name="Le V."/>
            <person name="Ko S.-R."/>
            <person name="Lee S.-A."/>
            <person name="Ahn C.-Y."/>
        </authorList>
    </citation>
    <scope>NUCLEOTIDE SEQUENCE [LARGE SCALE GENOMIC DNA]</scope>
    <source>
        <strain evidence="1 2">HBC54</strain>
    </source>
</reference>
<proteinExistence type="predicted"/>
<evidence type="ECO:0000313" key="2">
    <source>
        <dbReference type="Proteomes" id="UP001222770"/>
    </source>
</evidence>
<organism evidence="1 2">
    <name type="scientific">Novosphingobium cyanobacteriorum</name>
    <dbReference type="NCBI Taxonomy" id="3024215"/>
    <lineage>
        <taxon>Bacteria</taxon>
        <taxon>Pseudomonadati</taxon>
        <taxon>Pseudomonadota</taxon>
        <taxon>Alphaproteobacteria</taxon>
        <taxon>Sphingomonadales</taxon>
        <taxon>Sphingomonadaceae</taxon>
        <taxon>Novosphingobium</taxon>
    </lineage>
</organism>
<gene>
    <name evidence="1" type="ORF">POM99_10690</name>
</gene>
<keyword evidence="2" id="KW-1185">Reference proteome</keyword>
<dbReference type="Proteomes" id="UP001222770">
    <property type="component" value="Unassembled WGS sequence"/>
</dbReference>
<dbReference type="EMBL" id="JAROCY010000009">
    <property type="protein sequence ID" value="MDF8333668.1"/>
    <property type="molecule type" value="Genomic_DNA"/>
</dbReference>
<name>A0ABT6CJC5_9SPHN</name>
<comment type="caution">
    <text evidence="1">The sequence shown here is derived from an EMBL/GenBank/DDBJ whole genome shotgun (WGS) entry which is preliminary data.</text>
</comment>
<evidence type="ECO:0000313" key="1">
    <source>
        <dbReference type="EMBL" id="MDF8333668.1"/>
    </source>
</evidence>
<protein>
    <submittedName>
        <fullName evidence="1">Uncharacterized protein</fullName>
    </submittedName>
</protein>
<accession>A0ABT6CJC5</accession>
<dbReference type="RefSeq" id="WP_277277589.1">
    <property type="nucleotide sequence ID" value="NZ_JAROCY010000009.1"/>
</dbReference>